<reference evidence="3" key="1">
    <citation type="submission" date="2023-07" db="EMBL/GenBank/DDBJ databases">
        <title>30 novel species of actinomycetes from the DSMZ collection.</title>
        <authorList>
            <person name="Nouioui I."/>
        </authorList>
    </citation>
    <scope>NUCLEOTIDE SEQUENCE [LARGE SCALE GENOMIC DNA]</scope>
    <source>
        <strain evidence="3">DSM 44938</strain>
    </source>
</reference>
<keyword evidence="2" id="KW-0489">Methyltransferase</keyword>
<accession>A0ABU2MJ08</accession>
<sequence>MPTADHHAQPAPPARVNDYDSFAEAYSALGETSLLNAYYERPAMLSLAGDVTGRRILDAGCGAGPLFAALRERGALVTGLDSSAGMVELARRRLGADADLHVADLGDPLPFADGAFDDVLASLVLHYLEDWGPTLAEMRRVLRPGGRLITSVQHPFVDYATQDPRPDYHATTNYTQDWTDLVGQAARMSFWRRPLHAMTDAFTAAGFRLAVISEPQPDPAARELYPDDFDDLSTRMCFLLFVLEVPPATGSAE</sequence>
<dbReference type="CDD" id="cd02440">
    <property type="entry name" value="AdoMet_MTases"/>
    <property type="match status" value="1"/>
</dbReference>
<keyword evidence="2" id="KW-0808">Transferase</keyword>
<name>A0ABU2MJ08_9ACTN</name>
<comment type="caution">
    <text evidence="2">The sequence shown here is derived from an EMBL/GenBank/DDBJ whole genome shotgun (WGS) entry which is preliminary data.</text>
</comment>
<organism evidence="2 3">
    <name type="scientific">Streptomyces litchfieldiae</name>
    <dbReference type="NCBI Taxonomy" id="3075543"/>
    <lineage>
        <taxon>Bacteria</taxon>
        <taxon>Bacillati</taxon>
        <taxon>Actinomycetota</taxon>
        <taxon>Actinomycetes</taxon>
        <taxon>Kitasatosporales</taxon>
        <taxon>Streptomycetaceae</taxon>
        <taxon>Streptomyces</taxon>
    </lineage>
</organism>
<dbReference type="EC" id="2.1.1.-" evidence="2"/>
<dbReference type="EMBL" id="JAVREL010000001">
    <property type="protein sequence ID" value="MDT0341586.1"/>
    <property type="molecule type" value="Genomic_DNA"/>
</dbReference>
<dbReference type="PANTHER" id="PTHR43861:SF1">
    <property type="entry name" value="TRANS-ACONITATE 2-METHYLTRANSFERASE"/>
    <property type="match status" value="1"/>
</dbReference>
<dbReference type="Proteomes" id="UP001183246">
    <property type="component" value="Unassembled WGS sequence"/>
</dbReference>
<dbReference type="Pfam" id="PF08241">
    <property type="entry name" value="Methyltransf_11"/>
    <property type="match status" value="1"/>
</dbReference>
<gene>
    <name evidence="2" type="ORF">RM590_02855</name>
</gene>
<proteinExistence type="predicted"/>
<evidence type="ECO:0000259" key="1">
    <source>
        <dbReference type="Pfam" id="PF08241"/>
    </source>
</evidence>
<dbReference type="InterPro" id="IPR013216">
    <property type="entry name" value="Methyltransf_11"/>
</dbReference>
<protein>
    <submittedName>
        <fullName evidence="2">Class I SAM-dependent methyltransferase</fullName>
        <ecNumber evidence="2">2.1.1.-</ecNumber>
    </submittedName>
</protein>
<dbReference type="Gene3D" id="3.40.50.150">
    <property type="entry name" value="Vaccinia Virus protein VP39"/>
    <property type="match status" value="1"/>
</dbReference>
<feature type="domain" description="Methyltransferase type 11" evidence="1">
    <location>
        <begin position="57"/>
        <end position="149"/>
    </location>
</feature>
<dbReference type="SUPFAM" id="SSF53335">
    <property type="entry name" value="S-adenosyl-L-methionine-dependent methyltransferases"/>
    <property type="match status" value="1"/>
</dbReference>
<evidence type="ECO:0000313" key="2">
    <source>
        <dbReference type="EMBL" id="MDT0341586.1"/>
    </source>
</evidence>
<dbReference type="RefSeq" id="WP_311702709.1">
    <property type="nucleotide sequence ID" value="NZ_JAVREL010000001.1"/>
</dbReference>
<keyword evidence="3" id="KW-1185">Reference proteome</keyword>
<dbReference type="GO" id="GO:0032259">
    <property type="term" value="P:methylation"/>
    <property type="evidence" value="ECO:0007669"/>
    <property type="project" value="UniProtKB-KW"/>
</dbReference>
<dbReference type="PANTHER" id="PTHR43861">
    <property type="entry name" value="TRANS-ACONITATE 2-METHYLTRANSFERASE-RELATED"/>
    <property type="match status" value="1"/>
</dbReference>
<dbReference type="GO" id="GO:0008168">
    <property type="term" value="F:methyltransferase activity"/>
    <property type="evidence" value="ECO:0007669"/>
    <property type="project" value="UniProtKB-KW"/>
</dbReference>
<evidence type="ECO:0000313" key="3">
    <source>
        <dbReference type="Proteomes" id="UP001183246"/>
    </source>
</evidence>
<dbReference type="InterPro" id="IPR029063">
    <property type="entry name" value="SAM-dependent_MTases_sf"/>
</dbReference>